<reference evidence="6 7" key="1">
    <citation type="submission" date="2022-10" db="EMBL/GenBank/DDBJ databases">
        <title>The complete genomes of actinobacterial strains from the NBC collection.</title>
        <authorList>
            <person name="Joergensen T.S."/>
            <person name="Alvarez Arevalo M."/>
            <person name="Sterndorff E.B."/>
            <person name="Faurdal D."/>
            <person name="Vuksanovic O."/>
            <person name="Mourched A.-S."/>
            <person name="Charusanti P."/>
            <person name="Shaw S."/>
            <person name="Blin K."/>
            <person name="Weber T."/>
        </authorList>
    </citation>
    <scope>NUCLEOTIDE SEQUENCE [LARGE SCALE GENOMIC DNA]</scope>
    <source>
        <strain evidence="6 7">NBC_01247</strain>
    </source>
</reference>
<gene>
    <name evidence="6" type="ORF">OG469_38100</name>
</gene>
<sequence length="554" mass="58736">MTTPPRDPHDRDRLRGPRRPRRPRRLRPARASGSPYRAWTTRTTGVAATVALIAATLVLPTAAAAAANGSATATATATAATATAADELPAPPLNWAACPFPGAPEGLQCASAQVPVDYAHPRGAKTTVTVNRLRATGAHPVGSLFFDPGGPGGSGTELVYAESLGAGLFSAATREHFDLIGLDPRGVGLSSPVRCDPELLNREVSLFPTDEAGFQRLVERNRELGRSCRRLTGPLLDHLDTVSAARDLEVLRRALGQGALNYLGLSYGSQLGATYAELFPDRIRTLALDGALDHSLATTTLFKDEAQAYEDSFRRFADRCAQDTSCALHGTDVGRLFDDLVAAADRRPVPAPACVRSGNCRPSVTGEDIRLNLQGMLLFPARQGELALALQQARNGDASAFSPPLATGPNDGEVNGSAIAIECLDWPTPIRTLADLQRLQRLGRTVAPRFGGASQSWTILTGCIGWPAPVVNPPRPAAVRHAPPILITNATHDPSTAYPWAVHLAAQLPSSVLVTREGDGHTSYLARGAARTRDAIDNYLLTGRTPPPGTVYDD</sequence>
<dbReference type="InterPro" id="IPR029058">
    <property type="entry name" value="AB_hydrolase_fold"/>
</dbReference>
<dbReference type="InterPro" id="IPR000073">
    <property type="entry name" value="AB_hydrolase_1"/>
</dbReference>
<evidence type="ECO:0000259" key="4">
    <source>
        <dbReference type="Pfam" id="PF00561"/>
    </source>
</evidence>
<organism evidence="6 7">
    <name type="scientific">Kitasatospora herbaricolor</name>
    <dbReference type="NCBI Taxonomy" id="68217"/>
    <lineage>
        <taxon>Bacteria</taxon>
        <taxon>Bacillati</taxon>
        <taxon>Actinomycetota</taxon>
        <taxon>Actinomycetes</taxon>
        <taxon>Kitasatosporales</taxon>
        <taxon>Streptomycetaceae</taxon>
        <taxon>Kitasatospora</taxon>
    </lineage>
</organism>
<evidence type="ECO:0000259" key="5">
    <source>
        <dbReference type="Pfam" id="PF08386"/>
    </source>
</evidence>
<dbReference type="SUPFAM" id="SSF53474">
    <property type="entry name" value="alpha/beta-Hydrolases"/>
    <property type="match status" value="1"/>
</dbReference>
<feature type="domain" description="AB hydrolase-1" evidence="4">
    <location>
        <begin position="148"/>
        <end position="340"/>
    </location>
</feature>
<comment type="similarity">
    <text evidence="1">Belongs to the peptidase S33 family.</text>
</comment>
<keyword evidence="7" id="KW-1185">Reference proteome</keyword>
<evidence type="ECO:0000256" key="1">
    <source>
        <dbReference type="ARBA" id="ARBA00010088"/>
    </source>
</evidence>
<feature type="compositionally biased region" description="Basic residues" evidence="3">
    <location>
        <begin position="16"/>
        <end position="28"/>
    </location>
</feature>
<feature type="domain" description="Peptidase S33 tripeptidyl aminopeptidase-like C-terminal" evidence="5">
    <location>
        <begin position="452"/>
        <end position="550"/>
    </location>
</feature>
<dbReference type="PANTHER" id="PTHR43248">
    <property type="entry name" value="2-SUCCINYL-6-HYDROXY-2,4-CYCLOHEXADIENE-1-CARBOXYLATE SYNTHASE"/>
    <property type="match status" value="1"/>
</dbReference>
<dbReference type="PANTHER" id="PTHR43248:SF30">
    <property type="entry name" value="AB HYDROLASE-1 DOMAIN-CONTAINING PROTEIN"/>
    <property type="match status" value="1"/>
</dbReference>
<dbReference type="InterPro" id="IPR051601">
    <property type="entry name" value="Serine_prot/Carboxylest_S33"/>
</dbReference>
<evidence type="ECO:0000313" key="7">
    <source>
        <dbReference type="Proteomes" id="UP001432014"/>
    </source>
</evidence>
<evidence type="ECO:0000313" key="6">
    <source>
        <dbReference type="EMBL" id="WUS60794.1"/>
    </source>
</evidence>
<dbReference type="Pfam" id="PF00561">
    <property type="entry name" value="Abhydrolase_1"/>
    <property type="match status" value="1"/>
</dbReference>
<dbReference type="RefSeq" id="WP_329493101.1">
    <property type="nucleotide sequence ID" value="NZ_CP108460.1"/>
</dbReference>
<protein>
    <submittedName>
        <fullName evidence="6">Alpha/beta hydrolase</fullName>
    </submittedName>
</protein>
<feature type="region of interest" description="Disordered" evidence="3">
    <location>
        <begin position="1"/>
        <end position="37"/>
    </location>
</feature>
<proteinExistence type="inferred from homology"/>
<dbReference type="Proteomes" id="UP001432014">
    <property type="component" value="Chromosome"/>
</dbReference>
<dbReference type="Gene3D" id="3.40.50.1820">
    <property type="entry name" value="alpha/beta hydrolase"/>
    <property type="match status" value="1"/>
</dbReference>
<dbReference type="GO" id="GO:0016787">
    <property type="term" value="F:hydrolase activity"/>
    <property type="evidence" value="ECO:0007669"/>
    <property type="project" value="UniProtKB-KW"/>
</dbReference>
<dbReference type="InterPro" id="IPR013595">
    <property type="entry name" value="Pept_S33_TAP-like_C"/>
</dbReference>
<dbReference type="EMBL" id="CP108482">
    <property type="protein sequence ID" value="WUS60794.1"/>
    <property type="molecule type" value="Genomic_DNA"/>
</dbReference>
<feature type="compositionally biased region" description="Basic and acidic residues" evidence="3">
    <location>
        <begin position="1"/>
        <end position="15"/>
    </location>
</feature>
<accession>A0ABZ1WJE4</accession>
<keyword evidence="2 6" id="KW-0378">Hydrolase</keyword>
<name>A0ABZ1WJE4_9ACTN</name>
<dbReference type="Pfam" id="PF08386">
    <property type="entry name" value="Abhydrolase_4"/>
    <property type="match status" value="1"/>
</dbReference>
<evidence type="ECO:0000256" key="2">
    <source>
        <dbReference type="ARBA" id="ARBA00022801"/>
    </source>
</evidence>
<evidence type="ECO:0000256" key="3">
    <source>
        <dbReference type="SAM" id="MobiDB-lite"/>
    </source>
</evidence>